<dbReference type="InterPro" id="IPR000157">
    <property type="entry name" value="TIR_dom"/>
</dbReference>
<keyword evidence="3" id="KW-0520">NAD</keyword>
<dbReference type="AlphaFoldDB" id="A0AA88WPI4"/>
<dbReference type="GO" id="GO:0061809">
    <property type="term" value="F:NAD+ nucleosidase activity, cyclic ADP-ribose generating"/>
    <property type="evidence" value="ECO:0007669"/>
    <property type="project" value="UniProtKB-EC"/>
</dbReference>
<dbReference type="PANTHER" id="PTHR32009">
    <property type="entry name" value="TMV RESISTANCE PROTEIN N-LIKE"/>
    <property type="match status" value="1"/>
</dbReference>
<reference evidence="6" key="1">
    <citation type="submission" date="2022-12" db="EMBL/GenBank/DDBJ databases">
        <title>Draft genome assemblies for two species of Escallonia (Escalloniales).</title>
        <authorList>
            <person name="Chanderbali A."/>
            <person name="Dervinis C."/>
            <person name="Anghel I."/>
            <person name="Soltis D."/>
            <person name="Soltis P."/>
            <person name="Zapata F."/>
        </authorList>
    </citation>
    <scope>NUCLEOTIDE SEQUENCE</scope>
    <source>
        <strain evidence="6">UCBG64.0493</strain>
        <tissue evidence="6">Leaf</tissue>
    </source>
</reference>
<evidence type="ECO:0000259" key="5">
    <source>
        <dbReference type="PROSITE" id="PS50104"/>
    </source>
</evidence>
<dbReference type="GO" id="GO:0007165">
    <property type="term" value="P:signal transduction"/>
    <property type="evidence" value="ECO:0007669"/>
    <property type="project" value="InterPro"/>
</dbReference>
<keyword evidence="2" id="KW-0378">Hydrolase</keyword>
<feature type="domain" description="TIR" evidence="5">
    <location>
        <begin position="62"/>
        <end position="212"/>
    </location>
</feature>
<dbReference type="SMART" id="SM00255">
    <property type="entry name" value="TIR"/>
    <property type="match status" value="1"/>
</dbReference>
<evidence type="ECO:0000313" key="7">
    <source>
        <dbReference type="Proteomes" id="UP001188597"/>
    </source>
</evidence>
<evidence type="ECO:0000256" key="1">
    <source>
        <dbReference type="ARBA" id="ARBA00011982"/>
    </source>
</evidence>
<keyword evidence="7" id="KW-1185">Reference proteome</keyword>
<sequence length="212" mass="24807">MYLLEKERFLVSMICDSERSFIKAIVKETKIKVIAHKKEEGNTAMPPSLTAIQPQQQSPEEPNHDVFLHFGGKKVHRFVDSLSKALMDAGFRTFLGRSDIRREENSNLHLENAMRRSRSSVIFFSDIDTYSTWCLDLLLKILQEKRMRGHVVLPVFYDVTPSETRMQKGHFDYDFETYSRWFEEEKVETWRAALREVAAISGLHSQNVAEYR</sequence>
<accession>A0AA88WPI4</accession>
<name>A0AA88WPI4_9ASTE</name>
<gene>
    <name evidence="6" type="ORF">RJ639_035214</name>
</gene>
<dbReference type="EMBL" id="JAVXUP010000309">
    <property type="protein sequence ID" value="KAK3031308.1"/>
    <property type="molecule type" value="Genomic_DNA"/>
</dbReference>
<dbReference type="InterPro" id="IPR035897">
    <property type="entry name" value="Toll_tir_struct_dom_sf"/>
</dbReference>
<evidence type="ECO:0000256" key="2">
    <source>
        <dbReference type="ARBA" id="ARBA00022801"/>
    </source>
</evidence>
<dbReference type="EC" id="3.2.2.6" evidence="1"/>
<dbReference type="Pfam" id="PF01582">
    <property type="entry name" value="TIR"/>
    <property type="match status" value="1"/>
</dbReference>
<comment type="caution">
    <text evidence="6">The sequence shown here is derived from an EMBL/GenBank/DDBJ whole genome shotgun (WGS) entry which is preliminary data.</text>
</comment>
<evidence type="ECO:0000313" key="6">
    <source>
        <dbReference type="EMBL" id="KAK3031308.1"/>
    </source>
</evidence>
<organism evidence="6 7">
    <name type="scientific">Escallonia herrerae</name>
    <dbReference type="NCBI Taxonomy" id="1293975"/>
    <lineage>
        <taxon>Eukaryota</taxon>
        <taxon>Viridiplantae</taxon>
        <taxon>Streptophyta</taxon>
        <taxon>Embryophyta</taxon>
        <taxon>Tracheophyta</taxon>
        <taxon>Spermatophyta</taxon>
        <taxon>Magnoliopsida</taxon>
        <taxon>eudicotyledons</taxon>
        <taxon>Gunneridae</taxon>
        <taxon>Pentapetalae</taxon>
        <taxon>asterids</taxon>
        <taxon>campanulids</taxon>
        <taxon>Escalloniales</taxon>
        <taxon>Escalloniaceae</taxon>
        <taxon>Escallonia</taxon>
    </lineage>
</organism>
<dbReference type="PROSITE" id="PS50104">
    <property type="entry name" value="TIR"/>
    <property type="match status" value="1"/>
</dbReference>
<evidence type="ECO:0000256" key="4">
    <source>
        <dbReference type="ARBA" id="ARBA00047304"/>
    </source>
</evidence>
<evidence type="ECO:0000256" key="3">
    <source>
        <dbReference type="ARBA" id="ARBA00023027"/>
    </source>
</evidence>
<comment type="catalytic activity">
    <reaction evidence="4">
        <text>NAD(+) + H2O = ADP-D-ribose + nicotinamide + H(+)</text>
        <dbReference type="Rhea" id="RHEA:16301"/>
        <dbReference type="ChEBI" id="CHEBI:15377"/>
        <dbReference type="ChEBI" id="CHEBI:15378"/>
        <dbReference type="ChEBI" id="CHEBI:17154"/>
        <dbReference type="ChEBI" id="CHEBI:57540"/>
        <dbReference type="ChEBI" id="CHEBI:57967"/>
        <dbReference type="EC" id="3.2.2.6"/>
    </reaction>
    <physiologicalReaction direction="left-to-right" evidence="4">
        <dbReference type="Rhea" id="RHEA:16302"/>
    </physiologicalReaction>
</comment>
<dbReference type="PANTHER" id="PTHR32009:SF39">
    <property type="entry name" value="TIR DOMAIN-CONTAINING PROTEIN"/>
    <property type="match status" value="1"/>
</dbReference>
<dbReference type="Gene3D" id="3.40.50.10140">
    <property type="entry name" value="Toll/interleukin-1 receptor homology (TIR) domain"/>
    <property type="match status" value="1"/>
</dbReference>
<proteinExistence type="predicted"/>
<dbReference type="Proteomes" id="UP001188597">
    <property type="component" value="Unassembled WGS sequence"/>
</dbReference>
<protein>
    <recommendedName>
        <fullName evidence="1">ADP-ribosyl cyclase/cyclic ADP-ribose hydrolase</fullName>
        <ecNumber evidence="1">3.2.2.6</ecNumber>
    </recommendedName>
</protein>
<dbReference type="SUPFAM" id="SSF52200">
    <property type="entry name" value="Toll/Interleukin receptor TIR domain"/>
    <property type="match status" value="1"/>
</dbReference>